<evidence type="ECO:0000313" key="1">
    <source>
        <dbReference type="EMBL" id="QPZ53280.1"/>
    </source>
</evidence>
<dbReference type="Proteomes" id="UP000595170">
    <property type="component" value="Segment"/>
</dbReference>
<proteinExistence type="predicted"/>
<sequence>MHNHPHLKSPDCHCTACRPLERPCSCAGCDALAKFEAHVNAGTPAAVVIRPAPKYPLCHTVDFGDAQRVKVGRVTYRPDWSKSAPWVSYLAGTAGRHFATLDEATAYFRERHNAYPVGGTLAGA</sequence>
<name>A0A7T3PGX5_9CAUD</name>
<evidence type="ECO:0000313" key="2">
    <source>
        <dbReference type="Proteomes" id="UP000595170"/>
    </source>
</evidence>
<keyword evidence="2" id="KW-1185">Reference proteome</keyword>
<protein>
    <submittedName>
        <fullName evidence="1">Uncharacterized protein</fullName>
    </submittedName>
</protein>
<accession>A0A7T3PGX5</accession>
<gene>
    <name evidence="1" type="ORF">AchV4_0060</name>
</gene>
<reference evidence="1 2" key="1">
    <citation type="submission" date="2020-11" db="EMBL/GenBank/DDBJ databases">
        <title>Complete Genome Sequence of Achromobacter phage vB_AchrS_AchV4.</title>
        <authorList>
            <person name="Kaliniene L."/>
            <person name="Noreika A."/>
            <person name="Meskys R."/>
        </authorList>
    </citation>
    <scope>NUCLEOTIDE SEQUENCE [LARGE SCALE GENOMIC DNA]</scope>
</reference>
<dbReference type="EMBL" id="MW269554">
    <property type="protein sequence ID" value="QPZ53280.1"/>
    <property type="molecule type" value="Genomic_DNA"/>
</dbReference>
<organism evidence="1 2">
    <name type="scientific">Achromobacter phage vB_AchrS_AchV4</name>
    <dbReference type="NCBI Taxonomy" id="2796514"/>
    <lineage>
        <taxon>Viruses</taxon>
        <taxon>Duplodnaviria</taxon>
        <taxon>Heunggongvirae</taxon>
        <taxon>Uroviricota</taxon>
        <taxon>Caudoviricetes</taxon>
        <taxon>Casjensviridae</taxon>
        <taxon>Gediminasvirus</taxon>
        <taxon>Gediminasvirus AchV4</taxon>
    </lineage>
</organism>